<comment type="caution">
    <text evidence="1">The sequence shown here is derived from an EMBL/GenBank/DDBJ whole genome shotgun (WGS) entry which is preliminary data.</text>
</comment>
<evidence type="ECO:0000313" key="2">
    <source>
        <dbReference type="Proteomes" id="UP000638732"/>
    </source>
</evidence>
<reference evidence="1" key="1">
    <citation type="submission" date="2020-01" db="EMBL/GenBank/DDBJ databases">
        <authorList>
            <person name="Seo Y.L."/>
        </authorList>
    </citation>
    <scope>NUCLEOTIDE SEQUENCE</scope>
    <source>
        <strain evidence="1">R11</strain>
    </source>
</reference>
<dbReference type="EMBL" id="WWEO01000044">
    <property type="protein sequence ID" value="NCD71194.1"/>
    <property type="molecule type" value="Genomic_DNA"/>
</dbReference>
<protein>
    <submittedName>
        <fullName evidence="1">Uncharacterized protein</fullName>
    </submittedName>
</protein>
<dbReference type="AlphaFoldDB" id="A0A965ZHI8"/>
<reference evidence="1" key="2">
    <citation type="submission" date="2020-10" db="EMBL/GenBank/DDBJ databases">
        <title>Mucilaginibacter sp. nov., isolated from soil.</title>
        <authorList>
            <person name="Jeon C.O."/>
        </authorList>
    </citation>
    <scope>NUCLEOTIDE SEQUENCE</scope>
    <source>
        <strain evidence="1">R11</strain>
    </source>
</reference>
<evidence type="ECO:0000313" key="1">
    <source>
        <dbReference type="EMBL" id="NCD71194.1"/>
    </source>
</evidence>
<dbReference type="RefSeq" id="WP_166587163.1">
    <property type="nucleotide sequence ID" value="NZ_WWEO01000044.1"/>
</dbReference>
<dbReference type="Proteomes" id="UP000638732">
    <property type="component" value="Unassembled WGS sequence"/>
</dbReference>
<sequence>MNDQTRPEGPFKISFDLYENGKETNLLVLPCNETYIVVKNDEHLCTIVKTFDQPDYWELQEGNLKEEVVEKMGAAISKYGSSV</sequence>
<gene>
    <name evidence="1" type="ORF">GSY63_17640</name>
</gene>
<organism evidence="1 2">
    <name type="scientific">Mucilaginibacter agri</name>
    <dbReference type="NCBI Taxonomy" id="2695265"/>
    <lineage>
        <taxon>Bacteria</taxon>
        <taxon>Pseudomonadati</taxon>
        <taxon>Bacteroidota</taxon>
        <taxon>Sphingobacteriia</taxon>
        <taxon>Sphingobacteriales</taxon>
        <taxon>Sphingobacteriaceae</taxon>
        <taxon>Mucilaginibacter</taxon>
    </lineage>
</organism>
<accession>A0A965ZHI8</accession>
<keyword evidence="2" id="KW-1185">Reference proteome</keyword>
<name>A0A965ZHI8_9SPHI</name>
<proteinExistence type="predicted"/>